<name>A0ABP1QZU5_9HEXA</name>
<proteinExistence type="predicted"/>
<reference evidence="2 3" key="1">
    <citation type="submission" date="2024-08" db="EMBL/GenBank/DDBJ databases">
        <authorList>
            <person name="Cucini C."/>
            <person name="Frati F."/>
        </authorList>
    </citation>
    <scope>NUCLEOTIDE SEQUENCE [LARGE SCALE GENOMIC DNA]</scope>
</reference>
<organism evidence="2 3">
    <name type="scientific">Orchesella dallaii</name>
    <dbReference type="NCBI Taxonomy" id="48710"/>
    <lineage>
        <taxon>Eukaryota</taxon>
        <taxon>Metazoa</taxon>
        <taxon>Ecdysozoa</taxon>
        <taxon>Arthropoda</taxon>
        <taxon>Hexapoda</taxon>
        <taxon>Collembola</taxon>
        <taxon>Entomobryomorpha</taxon>
        <taxon>Entomobryoidea</taxon>
        <taxon>Orchesellidae</taxon>
        <taxon>Orchesellinae</taxon>
        <taxon>Orchesella</taxon>
    </lineage>
</organism>
<comment type="caution">
    <text evidence="2">The sequence shown here is derived from an EMBL/GenBank/DDBJ whole genome shotgun (WGS) entry which is preliminary data.</text>
</comment>
<accession>A0ABP1QZU5</accession>
<sequence>MTEGKPKLTFCDGDSLFTINGGDCKAGINFGSRKPDCICVTGVYRSWTEDCDLYDGFIQDFCTTLIDENLSTVGIKLIDSVSNTYSDTAAVFGYEVSDYHNWTAYLIGSEGKTKSDTFYSLNGFPVMLTKGKEKFICIEPRPRVRQHVCRFYSSENKGVWASVEATTIKVMSSCDPEIVEDLREYSVAPLKEHRCYDIVGKNMSECQLSCEDGPDAGIPPYREKRTDGMNMTESRTSIGDSDREDSMMYSEEEEEDVKEIALPGISNSNFFIHRKLNKYIRMRQVGLLPRPDMSMIAPNRTFSLLDIAKRVVRGACPSTFVSDIFLEQALELFVVLHKGQDFRFIEDIENRDFKWIQEILLTCRVGAIENPLNVIGDKNLEGCQNDGLIQRACYKVDPDTQTCQDLMGGSYHQYGKYHYILDVVWNIIDMTHVLCHPHFKKSYRMFHVWEQASEKLFTRDLRGLWHKPDVDLRVYDALLSPKSMVDMINLERCTEAAYKRSSLPRLARPPKPKSHFRRKRDIGIKRLSVAETVDVYCARKPADIAYDC</sequence>
<evidence type="ECO:0000256" key="1">
    <source>
        <dbReference type="SAM" id="MobiDB-lite"/>
    </source>
</evidence>
<dbReference type="EMBL" id="CAXLJM020000049">
    <property type="protein sequence ID" value="CAL8112878.1"/>
    <property type="molecule type" value="Genomic_DNA"/>
</dbReference>
<keyword evidence="3" id="KW-1185">Reference proteome</keyword>
<dbReference type="Proteomes" id="UP001642540">
    <property type="component" value="Unassembled WGS sequence"/>
</dbReference>
<feature type="region of interest" description="Disordered" evidence="1">
    <location>
        <begin position="217"/>
        <end position="245"/>
    </location>
</feature>
<protein>
    <submittedName>
        <fullName evidence="2">Uncharacterized protein</fullName>
    </submittedName>
</protein>
<feature type="compositionally biased region" description="Polar residues" evidence="1">
    <location>
        <begin position="229"/>
        <end position="239"/>
    </location>
</feature>
<gene>
    <name evidence="2" type="ORF">ODALV1_LOCUS15822</name>
</gene>
<evidence type="ECO:0000313" key="2">
    <source>
        <dbReference type="EMBL" id="CAL8112878.1"/>
    </source>
</evidence>
<evidence type="ECO:0000313" key="3">
    <source>
        <dbReference type="Proteomes" id="UP001642540"/>
    </source>
</evidence>